<dbReference type="Gene3D" id="1.25.40.690">
    <property type="match status" value="1"/>
</dbReference>
<dbReference type="HOGENOM" id="CLU_002330_0_0_1"/>
<dbReference type="InterPro" id="IPR021967">
    <property type="entry name" value="Nup98_C"/>
</dbReference>
<dbReference type="Gene3D" id="1.10.10.2360">
    <property type="match status" value="1"/>
</dbReference>
<evidence type="ECO:0000259" key="12">
    <source>
        <dbReference type="PROSITE" id="PS51434"/>
    </source>
</evidence>
<feature type="compositionally biased region" description="Acidic residues" evidence="11">
    <location>
        <begin position="1108"/>
        <end position="1117"/>
    </location>
</feature>
<keyword evidence="8" id="KW-0811">Translocation</keyword>
<evidence type="ECO:0000256" key="1">
    <source>
        <dbReference type="ARBA" id="ARBA00004567"/>
    </source>
</evidence>
<dbReference type="GO" id="GO:0051028">
    <property type="term" value="P:mRNA transport"/>
    <property type="evidence" value="ECO:0007669"/>
    <property type="project" value="UniProtKB-KW"/>
</dbReference>
<feature type="region of interest" description="Disordered" evidence="11">
    <location>
        <begin position="949"/>
        <end position="983"/>
    </location>
</feature>
<dbReference type="Gene3D" id="3.30.1610.10">
    <property type="entry name" value="Peptidase S59, nucleoporin"/>
    <property type="match status" value="1"/>
</dbReference>
<keyword evidence="5" id="KW-0068">Autocatalytic cleavage</keyword>
<dbReference type="PROSITE" id="PS51434">
    <property type="entry name" value="NUP_C"/>
    <property type="match status" value="1"/>
</dbReference>
<evidence type="ECO:0000313" key="13">
    <source>
        <dbReference type="EMBL" id="EEQ33581.1"/>
    </source>
</evidence>
<evidence type="ECO:0000256" key="11">
    <source>
        <dbReference type="SAM" id="MobiDB-lite"/>
    </source>
</evidence>
<protein>
    <submittedName>
        <fullName evidence="13">Nucleoporin nup189</fullName>
    </submittedName>
</protein>
<dbReference type="GO" id="GO:0044614">
    <property type="term" value="C:nuclear pore cytoplasmic filaments"/>
    <property type="evidence" value="ECO:0007669"/>
    <property type="project" value="TreeGrafter"/>
</dbReference>
<feature type="region of interest" description="Disordered" evidence="11">
    <location>
        <begin position="1108"/>
        <end position="1154"/>
    </location>
</feature>
<feature type="compositionally biased region" description="Polar residues" evidence="11">
    <location>
        <begin position="496"/>
        <end position="539"/>
    </location>
</feature>
<keyword evidence="3" id="KW-0813">Transport</keyword>
<feature type="compositionally biased region" description="Gly residues" evidence="11">
    <location>
        <begin position="44"/>
        <end position="55"/>
    </location>
</feature>
<feature type="compositionally biased region" description="Low complexity" evidence="11">
    <location>
        <begin position="564"/>
        <end position="583"/>
    </location>
</feature>
<dbReference type="MEROPS" id="S59.A07"/>
<evidence type="ECO:0000256" key="5">
    <source>
        <dbReference type="ARBA" id="ARBA00022813"/>
    </source>
</evidence>
<feature type="region of interest" description="Disordered" evidence="11">
    <location>
        <begin position="1266"/>
        <end position="1299"/>
    </location>
</feature>
<keyword evidence="14" id="KW-1185">Reference proteome</keyword>
<evidence type="ECO:0000313" key="14">
    <source>
        <dbReference type="Proteomes" id="UP000002035"/>
    </source>
</evidence>
<dbReference type="InterPro" id="IPR007230">
    <property type="entry name" value="Nup98_auto-Pept-S59_dom"/>
</dbReference>
<keyword evidence="7" id="KW-0653">Protein transport</keyword>
<feature type="compositionally biased region" description="Polar residues" evidence="11">
    <location>
        <begin position="130"/>
        <end position="142"/>
    </location>
</feature>
<feature type="compositionally biased region" description="Gly residues" evidence="11">
    <location>
        <begin position="1"/>
        <end position="14"/>
    </location>
</feature>
<dbReference type="OrthoDB" id="3797628at2759"/>
<evidence type="ECO:0000256" key="10">
    <source>
        <dbReference type="ARBA" id="ARBA00023242"/>
    </source>
</evidence>
<dbReference type="GeneID" id="9230877"/>
<dbReference type="GO" id="GO:0006606">
    <property type="term" value="P:protein import into nucleus"/>
    <property type="evidence" value="ECO:0007669"/>
    <property type="project" value="TreeGrafter"/>
</dbReference>
<feature type="region of interest" description="Disordered" evidence="11">
    <location>
        <begin position="1"/>
        <end position="90"/>
    </location>
</feature>
<evidence type="ECO:0000256" key="3">
    <source>
        <dbReference type="ARBA" id="ARBA00022448"/>
    </source>
</evidence>
<feature type="compositionally biased region" description="Gly residues" evidence="11">
    <location>
        <begin position="314"/>
        <end position="335"/>
    </location>
</feature>
<feature type="compositionally biased region" description="Low complexity" evidence="11">
    <location>
        <begin position="546"/>
        <end position="556"/>
    </location>
</feature>
<comment type="similarity">
    <text evidence="2">Belongs to the nucleoporin GLFG family.</text>
</comment>
<dbReference type="VEuPathDB" id="FungiDB:MCYG_06400"/>
<dbReference type="Pfam" id="PF12110">
    <property type="entry name" value="Nup96"/>
    <property type="match status" value="1"/>
</dbReference>
<sequence>MSGFGTGSSFGGFGSNNNQQQNTGFGSTGFGNTSGNTGNAFGSSSGGFGTGGGFGSNTNTSNSLFGGQNRPFGSTNTTTGGGFGSNTQTSAFGSSGFGTGNSGFGTASSTGTGGGLFGSKPSGGFGSTGNQTGSIFGGASTSSPAANTGTGFGAASSGSGFGASGTALAGEVPPSQGTANPTFSPFTEKDPGSSNTSNYQSISFMTPYQKYSFEELRVADYEQGRRYGNASGQPGAFGSFTGFGQQGSSGFGNTAASSSPFGAPTTATSGFGTQNQTQNTGFGTNTSTNPLFGATKPSTGLFGQTTTTPSTGFGTSGTTGGFGGSTTNAFGGGNTTGGLFGNTQQKTNAFGTTTTPTLGTGFGTQTNTSNASPFGNTATTSAFGQGNNTFGSFGQNQNQNKPAFGGFGQTQPQQQQSGGGIFGNTTTASGSNSLFGNNTQQQGTSLFGQQNQNNTGGGLFGNTQQNQQQKPGSLFGGLGNSTTTSGTSGFGLGATQPAQQSNSLFGNTQQKSSSLFGTTPNQSTGLFGQTNSAPASSSLFGLGNATQGTQQQQTSGLGTGGSSLFGQSQQQPQQQQSSTSGFQASLLDGNPYGSQSIFSGLPAPNTPSPGPLATPLSASLKQKQRTPLPMYKISPIAANRLVTPPTRQGYGFSYSSYGTPSSSASTSGSSSLFGGSLRNGGSLGRNFGKSLTSSSLRKTWDPETDSILSPGAFSAGNSRHSSGSLKRLTIDRNLRTDLFSRSALTNGEESAPPSSSKLKKKVSFDDAISPGDSLDKTNGAIVHVDSDTSEPTPEELGFLRSARKQPSATPTGATKSPEATNGVSSGSSTPSGSPPMEQVRGNELASVPESGEQATVATPTNKALIAVPNVDPKPGEYWMKPSRAELSKMTREQLKQVPNFTVGRVRCGSVTFDRPVDLTTVNLDDIFDKIAKISIRSITVYPDEATKPARGKGLNMPSTLRIENSWPRGRDKRSPSPFTSGPTFEKHIKRLKEVTNTEFIDYEKETGTWVFTVPHFTTYGLDYDDEDEGESFDQSTSSAAPDSIASNDQTPTQSSSMRNFDASMSIEGSLFGDSVSGVEDDTFEFKRKKPVTGAFTRRAANGMQVVEEDMESEDADNQDSFLEDGSAGSVTNESEGQLESMSASASELESDRDEDMEMAGSFPIPDQTVELTMTSPLKKNNLFQSMPRFGTPTKAADLNLKGNWAEQLQRTISPRKQDRQALREAQDRAFMDRDEDDSPTAGSKRAKERPAQFTTSIDLMNSLFRQPQRQGASPAPSQSLKAKSGLEWPYPKKPKTFAGKPGEMSEIEVIFHKSTKARWGALDEVMLPNNRPEAPSYGERKLVAVSKFEHETAEAQNPLQVQKTQSVVRLIDNVPFASLALPNFGDLAQAVTDTTKEADSERWLWQLANILFNDDLEDDISDGVPVGLRDKYQHRIKKDRLSRLWETIIRTHHPSGAGDLKTSEERAVVYLCSHRVEEACKILIDSGNPHLASLISQIGRDEGTRNAMQDQIESWRKGGISCEISEPIRAMYELLAGNCLRSEGKPSGPPEERISTFNISDRFDLDWFQAFGLRLWYGISDDDPLEDAVTLFHHDVYHEGEPQRPLTANTKASDGQTTGHESSLWVLLKTYTLAVNNGTHPEIAPIQVPAAITPSAVSGHMLYNRLSFQLFHQLSKVVGHYDALAVDQARADQLAWDFAWELTTAEQYAPALFVLLHLSRPADRERGVKEILSRFAALIPSPTTDNGTPNALWTYLTVELQIPPAWLWISKALHARAVGDIASEVDCLIHAKHWNEAHGTFYRVVAPKAVIERDYDTLASLLNGFGESPERRVRDWADGGAVYQDFLQLVNAKGGWRDPAPLKRLLKALASLGGKVEKSASSSLHERIAFREMSRMVAGWATRDVGNNIESSTILNLPLTRDARLTHSAEVSRRYYNAIMAGGSS</sequence>
<feature type="region of interest" description="Disordered" evidence="11">
    <location>
        <begin position="118"/>
        <end position="142"/>
    </location>
</feature>
<feature type="compositionally biased region" description="Gly residues" evidence="11">
    <location>
        <begin position="118"/>
        <end position="127"/>
    </location>
</feature>
<feature type="compositionally biased region" description="Low complexity" evidence="11">
    <location>
        <begin position="1138"/>
        <end position="1147"/>
    </location>
</feature>
<dbReference type="GO" id="GO:0034398">
    <property type="term" value="P:telomere tethering at nuclear periphery"/>
    <property type="evidence" value="ECO:0007669"/>
    <property type="project" value="TreeGrafter"/>
</dbReference>
<feature type="region of interest" description="Disordered" evidence="11">
    <location>
        <begin position="238"/>
        <end position="335"/>
    </location>
</feature>
<organism evidence="13 14">
    <name type="scientific">Arthroderma otae (strain ATCC MYA-4605 / CBS 113480)</name>
    <name type="common">Microsporum canis</name>
    <dbReference type="NCBI Taxonomy" id="554155"/>
    <lineage>
        <taxon>Eukaryota</taxon>
        <taxon>Fungi</taxon>
        <taxon>Dikarya</taxon>
        <taxon>Ascomycota</taxon>
        <taxon>Pezizomycotina</taxon>
        <taxon>Eurotiomycetes</taxon>
        <taxon>Eurotiomycetidae</taxon>
        <taxon>Onygenales</taxon>
        <taxon>Arthrodermataceae</taxon>
        <taxon>Microsporum</taxon>
    </lineage>
</organism>
<dbReference type="GO" id="GO:0017056">
    <property type="term" value="F:structural constituent of nuclear pore"/>
    <property type="evidence" value="ECO:0007669"/>
    <property type="project" value="InterPro"/>
</dbReference>
<feature type="region of interest" description="Disordered" evidence="11">
    <location>
        <begin position="165"/>
        <end position="200"/>
    </location>
</feature>
<keyword evidence="10" id="KW-0539">Nucleus</keyword>
<evidence type="ECO:0000256" key="6">
    <source>
        <dbReference type="ARBA" id="ARBA00022816"/>
    </source>
</evidence>
<dbReference type="EMBL" id="DS995706">
    <property type="protein sequence ID" value="EEQ33581.1"/>
    <property type="molecule type" value="Genomic_DNA"/>
</dbReference>
<feature type="compositionally biased region" description="Low complexity" evidence="11">
    <location>
        <begin position="461"/>
        <end position="473"/>
    </location>
</feature>
<comment type="subcellular location">
    <subcellularLocation>
        <location evidence="1">Nucleus</location>
        <location evidence="1">Nuclear pore complex</location>
    </subcellularLocation>
</comment>
<proteinExistence type="inferred from homology"/>
<evidence type="ECO:0000256" key="9">
    <source>
        <dbReference type="ARBA" id="ARBA00023132"/>
    </source>
</evidence>
<feature type="compositionally biased region" description="Polar residues" evidence="11">
    <location>
        <begin position="804"/>
        <end position="821"/>
    </location>
</feature>
<accession>C5FUJ7</accession>
<dbReference type="Proteomes" id="UP000002035">
    <property type="component" value="Unassembled WGS sequence"/>
</dbReference>
<feature type="region of interest" description="Disordered" evidence="11">
    <location>
        <begin position="1022"/>
        <end position="1057"/>
    </location>
</feature>
<dbReference type="GO" id="GO:0000973">
    <property type="term" value="P:post-transcriptional tethering of RNA polymerase II gene DNA at nuclear periphery"/>
    <property type="evidence" value="ECO:0007669"/>
    <property type="project" value="TreeGrafter"/>
</dbReference>
<dbReference type="PANTHER" id="PTHR23198:SF6">
    <property type="entry name" value="NUCLEAR PORE COMPLEX PROTEIN NUP98-NUP96"/>
    <property type="match status" value="1"/>
</dbReference>
<dbReference type="Pfam" id="PF13634">
    <property type="entry name" value="Nucleoporin_FG"/>
    <property type="match status" value="2"/>
</dbReference>
<dbReference type="GO" id="GO:0008139">
    <property type="term" value="F:nuclear localization sequence binding"/>
    <property type="evidence" value="ECO:0007669"/>
    <property type="project" value="TreeGrafter"/>
</dbReference>
<dbReference type="Pfam" id="PF04096">
    <property type="entry name" value="Nucleoporin2"/>
    <property type="match status" value="1"/>
</dbReference>
<evidence type="ECO:0000256" key="4">
    <source>
        <dbReference type="ARBA" id="ARBA00022737"/>
    </source>
</evidence>
<dbReference type="PANTHER" id="PTHR23198">
    <property type="entry name" value="NUCLEOPORIN"/>
    <property type="match status" value="1"/>
</dbReference>
<feature type="compositionally biased region" description="Polar residues" evidence="11">
    <location>
        <begin position="175"/>
        <end position="185"/>
    </location>
</feature>
<keyword evidence="9" id="KW-0906">Nuclear pore complex</keyword>
<dbReference type="GO" id="GO:0003723">
    <property type="term" value="F:RNA binding"/>
    <property type="evidence" value="ECO:0007669"/>
    <property type="project" value="TreeGrafter"/>
</dbReference>
<feature type="compositionally biased region" description="Low complexity" evidence="11">
    <location>
        <begin position="268"/>
        <end position="289"/>
    </location>
</feature>
<feature type="region of interest" description="Disordered" evidence="11">
    <location>
        <begin position="1208"/>
        <end position="1254"/>
    </location>
</feature>
<dbReference type="SUPFAM" id="SSF82215">
    <property type="entry name" value="C-terminal autoproteolytic domain of nucleoporin nup98"/>
    <property type="match status" value="1"/>
</dbReference>
<reference evidence="14" key="1">
    <citation type="journal article" date="2012" name="MBio">
        <title>Comparative genome analysis of Trichophyton rubrum and related dermatophytes reveals candidate genes involved in infection.</title>
        <authorList>
            <person name="Martinez D.A."/>
            <person name="Oliver B.G."/>
            <person name="Graeser Y."/>
            <person name="Goldberg J.M."/>
            <person name="Li W."/>
            <person name="Martinez-Rossi N.M."/>
            <person name="Monod M."/>
            <person name="Shelest E."/>
            <person name="Barton R.C."/>
            <person name="Birch E."/>
            <person name="Brakhage A.A."/>
            <person name="Chen Z."/>
            <person name="Gurr S.J."/>
            <person name="Heiman D."/>
            <person name="Heitman J."/>
            <person name="Kosti I."/>
            <person name="Rossi A."/>
            <person name="Saif S."/>
            <person name="Samalova M."/>
            <person name="Saunders C.W."/>
            <person name="Shea T."/>
            <person name="Summerbell R.C."/>
            <person name="Xu J."/>
            <person name="Young S."/>
            <person name="Zeng Q."/>
            <person name="Birren B.W."/>
            <person name="Cuomo C.A."/>
            <person name="White T.C."/>
        </authorList>
    </citation>
    <scope>NUCLEOTIDE SEQUENCE [LARGE SCALE GENOMIC DNA]</scope>
    <source>
        <strain evidence="14">ATCC MYA-4605 / CBS 113480</strain>
    </source>
</reference>
<feature type="region of interest" description="Disordered" evidence="11">
    <location>
        <begin position="369"/>
        <end position="616"/>
    </location>
</feature>
<feature type="compositionally biased region" description="Low complexity" evidence="11">
    <location>
        <begin position="15"/>
        <end position="43"/>
    </location>
</feature>
<dbReference type="FunFam" id="1.10.10.2360:FF:000001">
    <property type="entry name" value="Nuclear pore complex protein Nup98-Nup96"/>
    <property type="match status" value="1"/>
</dbReference>
<feature type="compositionally biased region" description="Polar residues" evidence="11">
    <location>
        <begin position="1128"/>
        <end position="1137"/>
    </location>
</feature>
<dbReference type="InterPro" id="IPR036903">
    <property type="entry name" value="Nup98_auto-Pept-S59_dom_sf"/>
</dbReference>
<feature type="compositionally biased region" description="Polar residues" evidence="11">
    <location>
        <begin position="369"/>
        <end position="401"/>
    </location>
</feature>
<keyword evidence="6" id="KW-0509">mRNA transport</keyword>
<gene>
    <name evidence="13" type="ORF">MCYG_06400</name>
</gene>
<dbReference type="RefSeq" id="XP_002844436.1">
    <property type="nucleotide sequence ID" value="XM_002844390.1"/>
</dbReference>
<dbReference type="FunFam" id="3.30.1610.10:FF:000003">
    <property type="entry name" value="Nucleoporin SONB, putative"/>
    <property type="match status" value="1"/>
</dbReference>
<evidence type="ECO:0000256" key="7">
    <source>
        <dbReference type="ARBA" id="ARBA00022927"/>
    </source>
</evidence>
<evidence type="ECO:0000256" key="2">
    <source>
        <dbReference type="ARBA" id="ARBA00008926"/>
    </source>
</evidence>
<dbReference type="eggNOG" id="KOG0845">
    <property type="taxonomic scope" value="Eukaryota"/>
</dbReference>
<evidence type="ECO:0000256" key="8">
    <source>
        <dbReference type="ARBA" id="ARBA00023010"/>
    </source>
</evidence>
<feature type="domain" description="Peptidase S59" evidence="12">
    <location>
        <begin position="874"/>
        <end position="1016"/>
    </location>
</feature>
<feature type="compositionally biased region" description="Low complexity" evidence="11">
    <location>
        <begin position="822"/>
        <end position="835"/>
    </location>
</feature>
<dbReference type="STRING" id="554155.C5FUJ7"/>
<name>C5FUJ7_ARTOC</name>
<dbReference type="InterPro" id="IPR037665">
    <property type="entry name" value="Nucleoporin_S59-like"/>
</dbReference>
<keyword evidence="4" id="KW-0677">Repeat</keyword>
<feature type="region of interest" description="Disordered" evidence="11">
    <location>
        <begin position="741"/>
        <end position="860"/>
    </location>
</feature>
<feature type="compositionally biased region" description="Polar residues" evidence="11">
    <location>
        <begin position="1032"/>
        <end position="1057"/>
    </location>
</feature>
<feature type="compositionally biased region" description="Polar residues" evidence="11">
    <location>
        <begin position="424"/>
        <end position="445"/>
    </location>
</feature>
<dbReference type="GO" id="GO:0006405">
    <property type="term" value="P:RNA export from nucleus"/>
    <property type="evidence" value="ECO:0007669"/>
    <property type="project" value="TreeGrafter"/>
</dbReference>
<feature type="compositionally biased region" description="Low complexity" evidence="11">
    <location>
        <begin position="299"/>
        <end position="313"/>
    </location>
</feature>
<feature type="compositionally biased region" description="Acidic residues" evidence="11">
    <location>
        <begin position="1022"/>
        <end position="1031"/>
    </location>
</feature>
<feature type="compositionally biased region" description="Polar residues" evidence="11">
    <location>
        <begin position="1266"/>
        <end position="1281"/>
    </location>
</feature>
<feature type="compositionally biased region" description="Basic and acidic residues" evidence="11">
    <location>
        <begin position="1215"/>
        <end position="1232"/>
    </location>
</feature>
<feature type="compositionally biased region" description="Low complexity" evidence="11">
    <location>
        <begin position="56"/>
        <end position="78"/>
    </location>
</feature>
<dbReference type="InterPro" id="IPR025574">
    <property type="entry name" value="Nucleoporin_FG_rpt"/>
</dbReference>
<dbReference type="OMA" id="PMGKGLN"/>